<reference evidence="3 4" key="1">
    <citation type="submission" date="2016-10" db="EMBL/GenBank/DDBJ databases">
        <title>Genome sequence of Streptomyces sp. MUSC 1.</title>
        <authorList>
            <person name="Lee L.-H."/>
            <person name="Ser H.-L."/>
            <person name="Law J.W.-F."/>
        </authorList>
    </citation>
    <scope>NUCLEOTIDE SEQUENCE [LARGE SCALE GENOMIC DNA]</scope>
    <source>
        <strain evidence="3 4">MUSC 1</strain>
    </source>
</reference>
<dbReference type="EMBL" id="MLYO01000027">
    <property type="protein sequence ID" value="OIK04516.1"/>
    <property type="molecule type" value="Genomic_DNA"/>
</dbReference>
<dbReference type="RefSeq" id="WP_071381766.1">
    <property type="nucleotide sequence ID" value="NZ_MLYO01000027.1"/>
</dbReference>
<name>A0A1S2QGB0_9ACTN</name>
<comment type="caution">
    <text evidence="3">The sequence shown here is derived from an EMBL/GenBank/DDBJ whole genome shotgun (WGS) entry which is preliminary data.</text>
</comment>
<organism evidence="3 4">
    <name type="scientific">Streptomyces monashensis</name>
    <dbReference type="NCBI Taxonomy" id="1678012"/>
    <lineage>
        <taxon>Bacteria</taxon>
        <taxon>Bacillati</taxon>
        <taxon>Actinomycetota</taxon>
        <taxon>Actinomycetes</taxon>
        <taxon>Kitasatosporales</taxon>
        <taxon>Streptomycetaceae</taxon>
        <taxon>Streptomyces</taxon>
    </lineage>
</organism>
<dbReference type="InterPro" id="IPR045794">
    <property type="entry name" value="Trypco1"/>
</dbReference>
<sequence>MDGLMEFRTEDGALVLAEDVSTRSGARLVSRGDGPALAARTFEGALEGVRAAAASALRVFRDGSLRPDEVEIEFGVKLSAEAGAVIAKGSTEGHLVVKLSWSAGPGVPEQGAAHPVGPGHGAPGQTVPGQTPLPGQTVPGQGRAGQDTAGPAASGPESADR</sequence>
<feature type="region of interest" description="Disordered" evidence="1">
    <location>
        <begin position="103"/>
        <end position="161"/>
    </location>
</feature>
<gene>
    <name evidence="3" type="ORF">BIV23_17335</name>
</gene>
<evidence type="ECO:0000313" key="3">
    <source>
        <dbReference type="EMBL" id="OIK04516.1"/>
    </source>
</evidence>
<keyword evidence="4" id="KW-1185">Reference proteome</keyword>
<feature type="domain" description="Trypsin-co-occurring" evidence="2">
    <location>
        <begin position="7"/>
        <end position="102"/>
    </location>
</feature>
<evidence type="ECO:0000256" key="1">
    <source>
        <dbReference type="SAM" id="MobiDB-lite"/>
    </source>
</evidence>
<evidence type="ECO:0000259" key="2">
    <source>
        <dbReference type="Pfam" id="PF19493"/>
    </source>
</evidence>
<accession>A0A1S2QGB0</accession>
<protein>
    <recommendedName>
        <fullName evidence="2">Trypsin-co-occurring domain-containing protein</fullName>
    </recommendedName>
</protein>
<dbReference type="Pfam" id="PF19493">
    <property type="entry name" value="Trypco1"/>
    <property type="match status" value="1"/>
</dbReference>
<dbReference type="Proteomes" id="UP000179642">
    <property type="component" value="Unassembled WGS sequence"/>
</dbReference>
<evidence type="ECO:0000313" key="4">
    <source>
        <dbReference type="Proteomes" id="UP000179642"/>
    </source>
</evidence>
<proteinExistence type="predicted"/>
<dbReference type="AlphaFoldDB" id="A0A1S2QGB0"/>
<dbReference type="NCBIfam" id="NF041216">
    <property type="entry name" value="CU044_2847_fam"/>
    <property type="match status" value="1"/>
</dbReference>